<dbReference type="AlphaFoldDB" id="A0A645FHC9"/>
<name>A0A645FHC9_9ZZZZ</name>
<proteinExistence type="predicted"/>
<protein>
    <submittedName>
        <fullName evidence="1">Uncharacterized protein</fullName>
    </submittedName>
</protein>
<accession>A0A645FHC9</accession>
<sequence>MENPVNEILLENKIVLSIAIRLKAEEFMINKIPDYESIVISSNQTLELLKHFKILNTDKTTIKSLEKVNLMTPENIHINAFMYEPLIDISIFHLKDLYKEIKELE</sequence>
<comment type="caution">
    <text evidence="1">The sequence shown here is derived from an EMBL/GenBank/DDBJ whole genome shotgun (WGS) entry which is preliminary data.</text>
</comment>
<dbReference type="EMBL" id="VSSQ01057909">
    <property type="protein sequence ID" value="MPN11673.1"/>
    <property type="molecule type" value="Genomic_DNA"/>
</dbReference>
<reference evidence="1" key="1">
    <citation type="submission" date="2019-08" db="EMBL/GenBank/DDBJ databases">
        <authorList>
            <person name="Kucharzyk K."/>
            <person name="Murdoch R.W."/>
            <person name="Higgins S."/>
            <person name="Loffler F."/>
        </authorList>
    </citation>
    <scope>NUCLEOTIDE SEQUENCE</scope>
</reference>
<organism evidence="1">
    <name type="scientific">bioreactor metagenome</name>
    <dbReference type="NCBI Taxonomy" id="1076179"/>
    <lineage>
        <taxon>unclassified sequences</taxon>
        <taxon>metagenomes</taxon>
        <taxon>ecological metagenomes</taxon>
    </lineage>
</organism>
<evidence type="ECO:0000313" key="1">
    <source>
        <dbReference type="EMBL" id="MPN11673.1"/>
    </source>
</evidence>
<gene>
    <name evidence="1" type="ORF">SDC9_158980</name>
</gene>